<feature type="domain" description="C2H2-type" evidence="13">
    <location>
        <begin position="67"/>
        <end position="94"/>
    </location>
</feature>
<feature type="domain" description="C2H2-type" evidence="13">
    <location>
        <begin position="503"/>
        <end position="531"/>
    </location>
</feature>
<dbReference type="FunFam" id="3.30.160.60:FF:000557">
    <property type="entry name" value="zinc finger and SCAN domain-containing protein 29"/>
    <property type="match status" value="1"/>
</dbReference>
<feature type="domain" description="C2H2-type" evidence="13">
    <location>
        <begin position="562"/>
        <end position="590"/>
    </location>
</feature>
<dbReference type="InterPro" id="IPR036236">
    <property type="entry name" value="Znf_C2H2_sf"/>
</dbReference>
<dbReference type="FunFam" id="3.30.160.60:FF:000446">
    <property type="entry name" value="Zinc finger protein"/>
    <property type="match status" value="2"/>
</dbReference>
<dbReference type="GO" id="GO:0008270">
    <property type="term" value="F:zinc ion binding"/>
    <property type="evidence" value="ECO:0007669"/>
    <property type="project" value="UniProtKB-KW"/>
</dbReference>
<dbReference type="GO" id="GO:0001228">
    <property type="term" value="F:DNA-binding transcription activator activity, RNA polymerase II-specific"/>
    <property type="evidence" value="ECO:0007669"/>
    <property type="project" value="TreeGrafter"/>
</dbReference>
<evidence type="ECO:0000313" key="15">
    <source>
        <dbReference type="Proteomes" id="UP000326759"/>
    </source>
</evidence>
<feature type="domain" description="C2H2-type" evidence="13">
    <location>
        <begin position="1091"/>
        <end position="1119"/>
    </location>
</feature>
<dbReference type="FunFam" id="3.30.160.60:FF:000065">
    <property type="entry name" value="B-cell CLL/lymphoma 6, member B"/>
    <property type="match status" value="1"/>
</dbReference>
<feature type="domain" description="C2H2-type" evidence="13">
    <location>
        <begin position="732"/>
        <end position="753"/>
    </location>
</feature>
<dbReference type="SUPFAM" id="SSF57667">
    <property type="entry name" value="beta-beta-alpha zinc fingers"/>
    <property type="match status" value="15"/>
</dbReference>
<feature type="domain" description="C2H2-type" evidence="13">
    <location>
        <begin position="987"/>
        <end position="1015"/>
    </location>
</feature>
<dbReference type="FunFam" id="3.30.160.60:FF:001465">
    <property type="entry name" value="Zinc finger protein 560"/>
    <property type="match status" value="1"/>
</dbReference>
<keyword evidence="7" id="KW-0805">Transcription regulation</keyword>
<dbReference type="FunFam" id="3.30.160.60:FF:000710">
    <property type="entry name" value="Zinc finger protein 768"/>
    <property type="match status" value="1"/>
</dbReference>
<feature type="domain" description="C2H2-type" evidence="13">
    <location>
        <begin position="879"/>
        <end position="906"/>
    </location>
</feature>
<feature type="domain" description="C2H2-type" evidence="13">
    <location>
        <begin position="326"/>
        <end position="353"/>
    </location>
</feature>
<feature type="domain" description="C2H2-type" evidence="13">
    <location>
        <begin position="38"/>
        <end position="66"/>
    </location>
</feature>
<dbReference type="FunFam" id="3.30.160.60:FF:001370">
    <property type="entry name" value="Zinc finger protein"/>
    <property type="match status" value="1"/>
</dbReference>
<feature type="domain" description="C2H2-type" evidence="13">
    <location>
        <begin position="1472"/>
        <end position="1497"/>
    </location>
</feature>
<feature type="domain" description="C2H2-type" evidence="13">
    <location>
        <begin position="1148"/>
        <end position="1177"/>
    </location>
</feature>
<feature type="domain" description="C2H2-type" evidence="13">
    <location>
        <begin position="1233"/>
        <end position="1260"/>
    </location>
</feature>
<keyword evidence="8" id="KW-0238">DNA-binding</keyword>
<reference evidence="14 15" key="1">
    <citation type="journal article" date="2019" name="PLoS Biol.">
        <title>Sex chromosomes control vertical transmission of feminizing Wolbachia symbionts in an isopod.</title>
        <authorList>
            <person name="Becking T."/>
            <person name="Chebbi M.A."/>
            <person name="Giraud I."/>
            <person name="Moumen B."/>
            <person name="Laverre T."/>
            <person name="Caubet Y."/>
            <person name="Peccoud J."/>
            <person name="Gilbert C."/>
            <person name="Cordaux R."/>
        </authorList>
    </citation>
    <scope>NUCLEOTIDE SEQUENCE [LARGE SCALE GENOMIC DNA]</scope>
    <source>
        <strain evidence="14">ANa2</strain>
        <tissue evidence="14">Whole body excluding digestive tract and cuticle</tissue>
    </source>
</reference>
<dbReference type="FunFam" id="3.30.160.60:FF:000145">
    <property type="entry name" value="Zinc finger protein 574"/>
    <property type="match status" value="2"/>
</dbReference>
<dbReference type="Gene3D" id="3.30.160.60">
    <property type="entry name" value="Classic Zinc Finger"/>
    <property type="match status" value="20"/>
</dbReference>
<name>A0A5N5T4Y2_9CRUS</name>
<evidence type="ECO:0000256" key="7">
    <source>
        <dbReference type="ARBA" id="ARBA00023015"/>
    </source>
</evidence>
<organism evidence="14 15">
    <name type="scientific">Armadillidium nasatum</name>
    <dbReference type="NCBI Taxonomy" id="96803"/>
    <lineage>
        <taxon>Eukaryota</taxon>
        <taxon>Metazoa</taxon>
        <taxon>Ecdysozoa</taxon>
        <taxon>Arthropoda</taxon>
        <taxon>Crustacea</taxon>
        <taxon>Multicrustacea</taxon>
        <taxon>Malacostraca</taxon>
        <taxon>Eumalacostraca</taxon>
        <taxon>Peracarida</taxon>
        <taxon>Isopoda</taxon>
        <taxon>Oniscidea</taxon>
        <taxon>Crinocheta</taxon>
        <taxon>Armadillidiidae</taxon>
        <taxon>Armadillidium</taxon>
    </lineage>
</organism>
<comment type="subcellular location">
    <subcellularLocation>
        <location evidence="1">Nucleus</location>
    </subcellularLocation>
</comment>
<feature type="domain" description="C2H2-type" evidence="13">
    <location>
        <begin position="217"/>
        <end position="244"/>
    </location>
</feature>
<evidence type="ECO:0000259" key="13">
    <source>
        <dbReference type="PROSITE" id="PS50157"/>
    </source>
</evidence>
<evidence type="ECO:0000256" key="2">
    <source>
        <dbReference type="ARBA" id="ARBA00006991"/>
    </source>
</evidence>
<keyword evidence="3" id="KW-0479">Metal-binding</keyword>
<dbReference type="PROSITE" id="PS50157">
    <property type="entry name" value="ZINC_FINGER_C2H2_2"/>
    <property type="match status" value="25"/>
</dbReference>
<dbReference type="PANTHER" id="PTHR24393:SF15">
    <property type="entry name" value="IP01243P-RELATED"/>
    <property type="match status" value="1"/>
</dbReference>
<evidence type="ECO:0000256" key="1">
    <source>
        <dbReference type="ARBA" id="ARBA00004123"/>
    </source>
</evidence>
<feature type="domain" description="C2H2-type" evidence="13">
    <location>
        <begin position="1261"/>
        <end position="1280"/>
    </location>
</feature>
<dbReference type="Pfam" id="PF13909">
    <property type="entry name" value="zf-H2C2_5"/>
    <property type="match status" value="1"/>
</dbReference>
<feature type="domain" description="C2H2-type" evidence="13">
    <location>
        <begin position="297"/>
        <end position="325"/>
    </location>
</feature>
<feature type="region of interest" description="Disordered" evidence="12">
    <location>
        <begin position="951"/>
        <end position="980"/>
    </location>
</feature>
<keyword evidence="4" id="KW-0677">Repeat</keyword>
<comment type="caution">
    <text evidence="14">The sequence shown here is derived from an EMBL/GenBank/DDBJ whole genome shotgun (WGS) entry which is preliminary data.</text>
</comment>
<comment type="similarity">
    <text evidence="2">Belongs to the krueppel C2H2-type zinc-finger protein family.</text>
</comment>
<feature type="domain" description="C2H2-type" evidence="13">
    <location>
        <begin position="1444"/>
        <end position="1471"/>
    </location>
</feature>
<evidence type="ECO:0000256" key="3">
    <source>
        <dbReference type="ARBA" id="ARBA00022723"/>
    </source>
</evidence>
<dbReference type="EMBL" id="SEYY01010008">
    <property type="protein sequence ID" value="KAB7501644.1"/>
    <property type="molecule type" value="Genomic_DNA"/>
</dbReference>
<feature type="domain" description="C2H2-type" evidence="13">
    <location>
        <begin position="1352"/>
        <end position="1379"/>
    </location>
</feature>
<dbReference type="PANTHER" id="PTHR24393">
    <property type="entry name" value="ZINC FINGER PROTEIN"/>
    <property type="match status" value="1"/>
</dbReference>
<dbReference type="GO" id="GO:0000122">
    <property type="term" value="P:negative regulation of transcription by RNA polymerase II"/>
    <property type="evidence" value="ECO:0007669"/>
    <property type="project" value="UniProtKB-ARBA"/>
</dbReference>
<feature type="domain" description="C2H2-type" evidence="13">
    <location>
        <begin position="704"/>
        <end position="731"/>
    </location>
</feature>
<evidence type="ECO:0000256" key="9">
    <source>
        <dbReference type="ARBA" id="ARBA00023163"/>
    </source>
</evidence>
<dbReference type="FunFam" id="3.30.160.60:FF:001485">
    <property type="entry name" value="Krueppel-related zinc finger protein"/>
    <property type="match status" value="1"/>
</dbReference>
<feature type="domain" description="C2H2-type" evidence="13">
    <location>
        <begin position="1120"/>
        <end position="1147"/>
    </location>
</feature>
<dbReference type="InterPro" id="IPR013087">
    <property type="entry name" value="Znf_C2H2_type"/>
</dbReference>
<gene>
    <name evidence="14" type="ORF">Anas_00758</name>
</gene>
<keyword evidence="6" id="KW-0862">Zinc</keyword>
<dbReference type="GO" id="GO:0003682">
    <property type="term" value="F:chromatin binding"/>
    <property type="evidence" value="ECO:0007669"/>
    <property type="project" value="UniProtKB-ARBA"/>
</dbReference>
<keyword evidence="9" id="KW-0804">Transcription</keyword>
<feature type="domain" description="C2H2-type" evidence="13">
    <location>
        <begin position="1323"/>
        <end position="1351"/>
    </location>
</feature>
<dbReference type="FunFam" id="3.30.160.60:FF:000870">
    <property type="entry name" value="zinc finger protein 197 isoform X1"/>
    <property type="match status" value="1"/>
</dbReference>
<evidence type="ECO:0000256" key="6">
    <source>
        <dbReference type="ARBA" id="ARBA00022833"/>
    </source>
</evidence>
<dbReference type="OrthoDB" id="8300205at2759"/>
<feature type="domain" description="C2H2-type" evidence="13">
    <location>
        <begin position="619"/>
        <end position="650"/>
    </location>
</feature>
<keyword evidence="5 11" id="KW-0863">Zinc-finger</keyword>
<dbReference type="Proteomes" id="UP000326759">
    <property type="component" value="Unassembled WGS sequence"/>
</dbReference>
<feature type="domain" description="C2H2-type" evidence="13">
    <location>
        <begin position="675"/>
        <end position="703"/>
    </location>
</feature>
<evidence type="ECO:0000256" key="10">
    <source>
        <dbReference type="ARBA" id="ARBA00023242"/>
    </source>
</evidence>
<evidence type="ECO:0000313" key="14">
    <source>
        <dbReference type="EMBL" id="KAB7501644.1"/>
    </source>
</evidence>
<feature type="domain" description="C2H2-type" evidence="13">
    <location>
        <begin position="591"/>
        <end position="618"/>
    </location>
</feature>
<feature type="compositionally biased region" description="Low complexity" evidence="12">
    <location>
        <begin position="1425"/>
        <end position="1440"/>
    </location>
</feature>
<evidence type="ECO:0000256" key="4">
    <source>
        <dbReference type="ARBA" id="ARBA00022737"/>
    </source>
</evidence>
<dbReference type="SMART" id="SM00355">
    <property type="entry name" value="ZnF_C2H2"/>
    <property type="match status" value="27"/>
</dbReference>
<proteinExistence type="inferred from homology"/>
<evidence type="ECO:0000256" key="11">
    <source>
        <dbReference type="PROSITE-ProRule" id="PRU00042"/>
    </source>
</evidence>
<keyword evidence="10" id="KW-0539">Nucleus</keyword>
<dbReference type="FunFam" id="3.30.160.60:FF:000328">
    <property type="entry name" value="Zinc finger protein 1079"/>
    <property type="match status" value="1"/>
</dbReference>
<accession>A0A5N5T4Y2</accession>
<dbReference type="FunFam" id="3.30.160.60:FF:001480">
    <property type="entry name" value="Si:cabz01071911.3"/>
    <property type="match status" value="1"/>
</dbReference>
<feature type="domain" description="C2H2-type" evidence="13">
    <location>
        <begin position="188"/>
        <end position="216"/>
    </location>
</feature>
<evidence type="ECO:0000256" key="12">
    <source>
        <dbReference type="SAM" id="MobiDB-lite"/>
    </source>
</evidence>
<dbReference type="Pfam" id="PF13894">
    <property type="entry name" value="zf-C2H2_4"/>
    <property type="match status" value="1"/>
</dbReference>
<feature type="region of interest" description="Disordered" evidence="12">
    <location>
        <begin position="1411"/>
        <end position="1442"/>
    </location>
</feature>
<dbReference type="PROSITE" id="PS00028">
    <property type="entry name" value="ZINC_FINGER_C2H2_1"/>
    <property type="match status" value="12"/>
</dbReference>
<feature type="domain" description="C2H2-type" evidence="13">
    <location>
        <begin position="850"/>
        <end position="878"/>
    </location>
</feature>
<dbReference type="GO" id="GO:0005634">
    <property type="term" value="C:nucleus"/>
    <property type="evidence" value="ECO:0007669"/>
    <property type="project" value="UniProtKB-SubCell"/>
</dbReference>
<protein>
    <submittedName>
        <fullName evidence="14">Zinc finger protein</fullName>
    </submittedName>
</protein>
<evidence type="ECO:0000256" key="5">
    <source>
        <dbReference type="ARBA" id="ARBA00022771"/>
    </source>
</evidence>
<evidence type="ECO:0000256" key="8">
    <source>
        <dbReference type="ARBA" id="ARBA00023125"/>
    </source>
</evidence>
<dbReference type="FunFam" id="3.30.160.60:FF:002716">
    <property type="entry name" value="Zinc finger protein 212"/>
    <property type="match status" value="1"/>
</dbReference>
<sequence>MYEPSLYHNRPYTSTSDERCEFGSDVMMSSSYQDTKIHVCIYCDYKSNKISYLKKHMMFRHTQEKPFSCDVCHKKFGSKQNLQVHTRIHTGEKPFKCSICFKEFNHISNLKIFQLDSSYAQGPQELPVARTVTVNQVQDISMYSRRGNFSDLLLESSRLPKDMPLKQPPSPNMEINSFIDEVSNSRIHVCPHCDYKSRVINNVRQHIRFKHTGEKPFECSFCSKTFATKQNLQVHMRIHTGEKPFKCPVYPLSPEFFDSMSSDDSCLQMEPSVGYLSTQTNVASATLHESSSRVRIHLCPHCNYRSPVKNNVKHHIRFKHTGEKPFICSVCSKTFASKQNLQVHMRIHTGEKPFKCLICFKEFKQRIFVYFYILFIHRKFSGRSLIFDFRFIPQVLDPDGSPVELLSLSRQSTQVLDLDGSLDELPSLSLRTTQGLDLDESPDELPSLPQSSSGFQDIPIRTTVEKLNFNTVKTHYCPFCSYKSYLLNNVKRHLLKHTGEKLFPCDICNKSFTTKQNLQVHMRIQEPRTYPSFEGEVETSPDRPDEYGPIVLNDPVQSSRQYQCPHCEYKSNVLINVKQHIKFKHTGERPFACLICFKRFTTKQNLQVHTRIHTGEKPYRCSVCLKDFNHKSNYDKHKKYIFDLMTREESDSGSKIYSSKSEAFLESVGKGLKTHFCSYCDYRSNNVNNVKRHVMRHHTNVRPYHCTICPKTFSIEPNLQLHMRTHTGEKPYHCTVCLKYFSQKSNLNKHKKTCVANTCVIKYFEQSWNPTTSSHGNCVPQNIMFESDPNNESSKTYRCPYCDYRSVLVQNIYGVYPFGPSEMTSIPAVPSSSAEAFSYPLPTENIAQKRQCPYCNYSSYKTNDVKRHIMCKHSTEKPFQCSFCPKSFSIKPFLSVHMRTHTGEKPYKCPSCFKCFTVKKKYAKVLYIINFSRRSVYEINPWQNEEIREFQEMSNSRRPANRRPQEQEPISEPGVSHASKEHGIKKHTCPHCQYSSFVGNDVKRHIMSRHSSEKPFIMLFVSKEVYEMYSNQDHLEVTENQLASSTSENLQKENRCPFCYQVYQMYSNQDHLEVTENQLTSSTSENLQKESQCPFCYQVFYHQSSLKRHINCKHSTARPFHCHLCPKRFAIRNRLSLHLRTHTGEKPYKCSNCLKCFSQKGSLNSHKIYDMYSYEDSRMLGIPESLTSDLTSYPTSREYSSKKRQCPYCDYSSNVGNDVKRHILCKHSNEKRFQCTFCQKKFSIKPHLVVHMRIHTGEKPYKCSICFKTFCQKSALNRHKIKCISIFETYFCQDSEMSLTQNAPTNDSDTSTHLSFDYSQKKRQCPYCDYNSFVANNVKRHIMCKHSSDKPFQCTFCPKKFPIKEHLVIHTRIHTGEKPYKCSKCFNIFFFFFFFFKNFFENKIKKMSPFAQESNPRNFEENPKGGKQSKSSSTNSSSSGEKYIQCPVCSKWFTTKDELKVHTRVHTGEKPFQCPFCPMKFSQSSNLGQHVKRKHEK</sequence>
<dbReference type="Pfam" id="PF00096">
    <property type="entry name" value="zf-C2H2"/>
    <property type="match status" value="11"/>
</dbReference>
<dbReference type="GO" id="GO:0000978">
    <property type="term" value="F:RNA polymerase II cis-regulatory region sequence-specific DNA binding"/>
    <property type="evidence" value="ECO:0007669"/>
    <property type="project" value="TreeGrafter"/>
</dbReference>
<dbReference type="FunFam" id="3.30.160.60:FF:000072">
    <property type="entry name" value="zinc finger protein 143 isoform X1"/>
    <property type="match status" value="1"/>
</dbReference>
<keyword evidence="15" id="KW-1185">Reference proteome</keyword>
<dbReference type="FunFam" id="3.30.160.60:FF:000690">
    <property type="entry name" value="Zinc finger protein 354C"/>
    <property type="match status" value="2"/>
</dbReference>